<dbReference type="CDD" id="cd10456">
    <property type="entry name" value="GIY-YIG_UPF0213"/>
    <property type="match status" value="1"/>
</dbReference>
<dbReference type="PANTHER" id="PTHR34477:SF1">
    <property type="entry name" value="UPF0213 PROTEIN YHBQ"/>
    <property type="match status" value="1"/>
</dbReference>
<gene>
    <name evidence="3" type="ORF">AALA52_03060</name>
</gene>
<comment type="caution">
    <text evidence="3">The sequence shown here is derived from an EMBL/GenBank/DDBJ whole genome shotgun (WGS) entry which is preliminary data.</text>
</comment>
<dbReference type="EMBL" id="JBCLSH010000006">
    <property type="protein sequence ID" value="MEY8443224.1"/>
    <property type="molecule type" value="Genomic_DNA"/>
</dbReference>
<name>A0ABV4D308_9LACT</name>
<dbReference type="Proteomes" id="UP001565283">
    <property type="component" value="Unassembled WGS sequence"/>
</dbReference>
<sequence>MKSYFVYVLRCADDTLYCGYTDDVSKRLEIHNSGKGAKYTKARRPLKLLTSVEFSDKKTALKCEWWFKHKLTRSQKLKIIQNKAIKESFEKECATKEKEQ</sequence>
<protein>
    <submittedName>
        <fullName evidence="3">GIY-YIG nuclease family protein</fullName>
    </submittedName>
</protein>
<evidence type="ECO:0000313" key="4">
    <source>
        <dbReference type="Proteomes" id="UP001565283"/>
    </source>
</evidence>
<reference evidence="3 4" key="1">
    <citation type="submission" date="2024-03" db="EMBL/GenBank/DDBJ databases">
        <title>Mouse gut bacterial collection (mGBC) of GemPharmatech.</title>
        <authorList>
            <person name="He Y."/>
            <person name="Dong L."/>
            <person name="Wu D."/>
            <person name="Gao X."/>
            <person name="Lin Z."/>
        </authorList>
    </citation>
    <scope>NUCLEOTIDE SEQUENCE [LARGE SCALE GENOMIC DNA]</scope>
    <source>
        <strain evidence="3 4">61-15</strain>
    </source>
</reference>
<organism evidence="3 4">
    <name type="scientific">Lactococcus ileimucosae</name>
    <dbReference type="NCBI Taxonomy" id="2941329"/>
    <lineage>
        <taxon>Bacteria</taxon>
        <taxon>Bacillati</taxon>
        <taxon>Bacillota</taxon>
        <taxon>Bacilli</taxon>
        <taxon>Lactobacillales</taxon>
        <taxon>Streptococcaceae</taxon>
        <taxon>Lactococcus</taxon>
    </lineage>
</organism>
<dbReference type="PANTHER" id="PTHR34477">
    <property type="entry name" value="UPF0213 PROTEIN YHBQ"/>
    <property type="match status" value="1"/>
</dbReference>
<dbReference type="SUPFAM" id="SSF82771">
    <property type="entry name" value="GIY-YIG endonuclease"/>
    <property type="match status" value="1"/>
</dbReference>
<evidence type="ECO:0000259" key="2">
    <source>
        <dbReference type="PROSITE" id="PS50164"/>
    </source>
</evidence>
<evidence type="ECO:0000313" key="3">
    <source>
        <dbReference type="EMBL" id="MEY8443224.1"/>
    </source>
</evidence>
<proteinExistence type="inferred from homology"/>
<dbReference type="InterPro" id="IPR035901">
    <property type="entry name" value="GIY-YIG_endonuc_sf"/>
</dbReference>
<keyword evidence="4" id="KW-1185">Reference proteome</keyword>
<comment type="similarity">
    <text evidence="1">Belongs to the UPF0213 family.</text>
</comment>
<feature type="domain" description="GIY-YIG" evidence="2">
    <location>
        <begin position="2"/>
        <end position="80"/>
    </location>
</feature>
<dbReference type="InterPro" id="IPR000305">
    <property type="entry name" value="GIY-YIG_endonuc"/>
</dbReference>
<accession>A0ABV4D308</accession>
<dbReference type="InterPro" id="IPR050190">
    <property type="entry name" value="UPF0213_domain"/>
</dbReference>
<dbReference type="PROSITE" id="PS50164">
    <property type="entry name" value="GIY_YIG"/>
    <property type="match status" value="1"/>
</dbReference>
<dbReference type="Gene3D" id="3.40.1440.10">
    <property type="entry name" value="GIY-YIG endonuclease"/>
    <property type="match status" value="1"/>
</dbReference>
<evidence type="ECO:0000256" key="1">
    <source>
        <dbReference type="ARBA" id="ARBA00007435"/>
    </source>
</evidence>
<dbReference type="Pfam" id="PF01541">
    <property type="entry name" value="GIY-YIG"/>
    <property type="match status" value="1"/>
</dbReference>
<dbReference type="RefSeq" id="WP_251712067.1">
    <property type="nucleotide sequence ID" value="NZ_CALPDE010000002.1"/>
</dbReference>